<gene>
    <name evidence="1" type="ORF">HBR001_LOCUS18</name>
</gene>
<reference evidence="1" key="1">
    <citation type="submission" date="2022-12" db="EMBL/GenBank/DDBJ databases">
        <authorList>
            <person name="Webb A."/>
        </authorList>
    </citation>
    <scope>NUCLEOTIDE SEQUENCE</scope>
    <source>
        <strain evidence="1">Hp1</strain>
    </source>
</reference>
<evidence type="ECO:0008006" key="3">
    <source>
        <dbReference type="Google" id="ProtNLM"/>
    </source>
</evidence>
<dbReference type="AlphaFoldDB" id="A0AAV0SX02"/>
<evidence type="ECO:0000313" key="1">
    <source>
        <dbReference type="EMBL" id="CAI5708137.1"/>
    </source>
</evidence>
<name>A0AAV0SX02_HYABA</name>
<keyword evidence="2" id="KW-1185">Reference proteome</keyword>
<organism evidence="1 2">
    <name type="scientific">Hyaloperonospora brassicae</name>
    <name type="common">Brassica downy mildew</name>
    <name type="synonym">Peronospora brassicae</name>
    <dbReference type="NCBI Taxonomy" id="162125"/>
    <lineage>
        <taxon>Eukaryota</taxon>
        <taxon>Sar</taxon>
        <taxon>Stramenopiles</taxon>
        <taxon>Oomycota</taxon>
        <taxon>Peronosporomycetes</taxon>
        <taxon>Peronosporales</taxon>
        <taxon>Peronosporaceae</taxon>
        <taxon>Hyaloperonospora</taxon>
    </lineage>
</organism>
<evidence type="ECO:0000313" key="2">
    <source>
        <dbReference type="Proteomes" id="UP001162031"/>
    </source>
</evidence>
<comment type="caution">
    <text evidence="1">The sequence shown here is derived from an EMBL/GenBank/DDBJ whole genome shotgun (WGS) entry which is preliminary data.</text>
</comment>
<accession>A0AAV0SX02</accession>
<sequence length="341" mass="38081">MRVITFALATTSILHPCTESVLEDAAPTATGLRGPTVVPALANGHDDTSFSRSLRSNVVIINVDEGPLVEGVVNRIESAVSSALVEHQQLERVSIEPFDGFLAMFPEHVADQTLLRRPEVTELLRLAHNMGLLKTPLSFKDEANVAEILADLLWSKDKKVQDFGKEYLEVLILRWAKVKMDPADVSKELGVPKRSLEVFFDGDSAADVVLKKYCARAKPEEPDLYYKLISEVYGGPRRLLAAASMTFVRQKFHGRSLKIMKAAMRLGGVDNSKQKELLEHFERMRQMFEGKLEDIITHKRSPDQVKQFGKDAIEGMNSLLSLVDEMFESGGPVMRFAVPQM</sequence>
<dbReference type="EMBL" id="CANTFL010000003">
    <property type="protein sequence ID" value="CAI5708137.1"/>
    <property type="molecule type" value="Genomic_DNA"/>
</dbReference>
<protein>
    <recommendedName>
        <fullName evidence="3">RxLR effector candidate protein</fullName>
    </recommendedName>
</protein>
<proteinExistence type="predicted"/>
<dbReference type="Proteomes" id="UP001162031">
    <property type="component" value="Unassembled WGS sequence"/>
</dbReference>